<evidence type="ECO:0000313" key="2">
    <source>
        <dbReference type="EMBL" id="MBB6505297.1"/>
    </source>
</evidence>
<dbReference type="AlphaFoldDB" id="A0A7X0JEI8"/>
<reference evidence="2 3" key="1">
    <citation type="submission" date="2020-08" db="EMBL/GenBank/DDBJ databases">
        <title>The Agave Microbiome: Exploring the role of microbial communities in plant adaptations to desert environments.</title>
        <authorList>
            <person name="Partida-Martinez L.P."/>
        </authorList>
    </citation>
    <scope>NUCLEOTIDE SEQUENCE [LARGE SCALE GENOMIC DNA]</scope>
    <source>
        <strain evidence="2 3">AS3.13</strain>
    </source>
</reference>
<accession>A0A7X0JEI8</accession>
<name>A0A7X0JEI8_9SPHN</name>
<organism evidence="2 3">
    <name type="scientific">Sphingomonas endophytica</name>
    <dbReference type="NCBI Taxonomy" id="869719"/>
    <lineage>
        <taxon>Bacteria</taxon>
        <taxon>Pseudomonadati</taxon>
        <taxon>Pseudomonadota</taxon>
        <taxon>Alphaproteobacteria</taxon>
        <taxon>Sphingomonadales</taxon>
        <taxon>Sphingomonadaceae</taxon>
        <taxon>Sphingomonas</taxon>
    </lineage>
</organism>
<sequence>MTDPDDLPAEDDAPADLPEDEAEELGDFA</sequence>
<evidence type="ECO:0000313" key="3">
    <source>
        <dbReference type="Proteomes" id="UP000522313"/>
    </source>
</evidence>
<reference evidence="2 3" key="2">
    <citation type="submission" date="2020-08" db="EMBL/GenBank/DDBJ databases">
        <authorList>
            <person name="Partida-Martinez L."/>
            <person name="Huntemann M."/>
            <person name="Clum A."/>
            <person name="Wang J."/>
            <person name="Palaniappan K."/>
            <person name="Ritter S."/>
            <person name="Chen I.-M."/>
            <person name="Stamatis D."/>
            <person name="Reddy T."/>
            <person name="O'Malley R."/>
            <person name="Daum C."/>
            <person name="Shapiro N."/>
            <person name="Ivanova N."/>
            <person name="Kyrpides N."/>
            <person name="Woyke T."/>
        </authorList>
    </citation>
    <scope>NUCLEOTIDE SEQUENCE [LARGE SCALE GENOMIC DNA]</scope>
    <source>
        <strain evidence="2 3">AS3.13</strain>
    </source>
</reference>
<evidence type="ECO:0000256" key="1">
    <source>
        <dbReference type="SAM" id="MobiDB-lite"/>
    </source>
</evidence>
<proteinExistence type="predicted"/>
<feature type="region of interest" description="Disordered" evidence="1">
    <location>
        <begin position="1"/>
        <end position="29"/>
    </location>
</feature>
<comment type="caution">
    <text evidence="2">The sequence shown here is derived from an EMBL/GenBank/DDBJ whole genome shotgun (WGS) entry which is preliminary data.</text>
</comment>
<dbReference type="EMBL" id="JACHBT010000011">
    <property type="protein sequence ID" value="MBB6505297.1"/>
    <property type="molecule type" value="Genomic_DNA"/>
</dbReference>
<protein>
    <submittedName>
        <fullName evidence="2">Uncharacterized protein</fullName>
    </submittedName>
</protein>
<gene>
    <name evidence="2" type="ORF">F4693_002285</name>
</gene>
<dbReference type="Proteomes" id="UP000522313">
    <property type="component" value="Unassembled WGS sequence"/>
</dbReference>